<sequence length="742" mass="81961">MAFPVVSSGGGEWPRSATVKGSCDGEGGHVEVIGVGGRKDAILDFCLESPYKAPALRLWTTVTKESTKLQLQRRLLEKDFVTDVVDPPSLLQSSPQAIIIVATAGYGFDQTYVVDILRGAQSPCTLIVAIVLKPFSFEGQRRQEEVKFLVENIREYVDFCIDIDTNLLLKDAMVTLDEALKTVNNAVLLAINALAVLASSESKGKLFNSKQNKIKEVDVTDVIDALRRYKEGKIGFGAGFDVKTSVLQALSECQFLGLGVKDFNSTAVCILTIFSADQIDATVFLEAFREYSKYGGEVIVSSFHDSSMEAGFLLTTIITVGYLRENPKEDGIFSRLVQSIPFFFNLFGKQNPEKSPVSEGSSPLPVGPMDAEEQWGRTKVRGSTSAKINKASVQQSRVPEGDFMELNGAHFSSNEEGTVEFLENDEKFGLHVQSPKGNPAFHGEQLKSWNYGTDLVGVKPSGEQRDGKHNANMRQNGIGENDDLVKAEAERLTDKGHSSAGLGLGALQSFYNAVSTPLEDECLDISKKQGNVSARAASMLDAERNNPRTWNPLIEMEYRGCIYKGRCRGGLPEGKGRLLLRDGSIYDGMWHSGKRSGSGSYYFGNGDVFQGSWRGDVMHGKGWFYFHSGDRWFENFWKGKANGEGRCHVLKFLVLQSIREVEELVVTRLRFVKKAEREDQPFFILRLLRLCVAILEGHSSRFTPSLETYVLVILKMDGGKAISFVSGLMIKGSWRSGTRAYS</sequence>
<dbReference type="EMBL" id="CM042880">
    <property type="protein sequence ID" value="KAI4388811.1"/>
    <property type="molecule type" value="Genomic_DNA"/>
</dbReference>
<reference evidence="2" key="1">
    <citation type="journal article" date="2023" name="Front. Plant Sci.">
        <title>Chromosomal-level genome assembly of Melastoma candidum provides insights into trichome evolution.</title>
        <authorList>
            <person name="Zhong Y."/>
            <person name="Wu W."/>
            <person name="Sun C."/>
            <person name="Zou P."/>
            <person name="Liu Y."/>
            <person name="Dai S."/>
            <person name="Zhou R."/>
        </authorList>
    </citation>
    <scope>NUCLEOTIDE SEQUENCE [LARGE SCALE GENOMIC DNA]</scope>
</reference>
<keyword evidence="2" id="KW-1185">Reference proteome</keyword>
<evidence type="ECO:0000313" key="1">
    <source>
        <dbReference type="EMBL" id="KAI4388811.1"/>
    </source>
</evidence>
<proteinExistence type="predicted"/>
<protein>
    <submittedName>
        <fullName evidence="1">Uncharacterized protein</fullName>
    </submittedName>
</protein>
<name>A0ACB9SE55_9MYRT</name>
<comment type="caution">
    <text evidence="1">The sequence shown here is derived from an EMBL/GenBank/DDBJ whole genome shotgun (WGS) entry which is preliminary data.</text>
</comment>
<evidence type="ECO:0000313" key="2">
    <source>
        <dbReference type="Proteomes" id="UP001057402"/>
    </source>
</evidence>
<organism evidence="1 2">
    <name type="scientific">Melastoma candidum</name>
    <dbReference type="NCBI Taxonomy" id="119954"/>
    <lineage>
        <taxon>Eukaryota</taxon>
        <taxon>Viridiplantae</taxon>
        <taxon>Streptophyta</taxon>
        <taxon>Embryophyta</taxon>
        <taxon>Tracheophyta</taxon>
        <taxon>Spermatophyta</taxon>
        <taxon>Magnoliopsida</taxon>
        <taxon>eudicotyledons</taxon>
        <taxon>Gunneridae</taxon>
        <taxon>Pentapetalae</taxon>
        <taxon>rosids</taxon>
        <taxon>malvids</taxon>
        <taxon>Myrtales</taxon>
        <taxon>Melastomataceae</taxon>
        <taxon>Melastomatoideae</taxon>
        <taxon>Melastomateae</taxon>
        <taxon>Melastoma</taxon>
    </lineage>
</organism>
<gene>
    <name evidence="1" type="ORF">MLD38_001106</name>
</gene>
<dbReference type="Proteomes" id="UP001057402">
    <property type="component" value="Chromosome 1"/>
</dbReference>
<accession>A0ACB9SE55</accession>